<name>A0AA85IY31_TRIRE</name>
<protein>
    <submittedName>
        <fullName evidence="2">Uncharacterized protein</fullName>
    </submittedName>
</protein>
<accession>A0AA85IY31</accession>
<evidence type="ECO:0000313" key="1">
    <source>
        <dbReference type="Proteomes" id="UP000050795"/>
    </source>
</evidence>
<dbReference type="WBParaSite" id="TREG1_12800.1">
    <property type="protein sequence ID" value="TREG1_12800.1"/>
    <property type="gene ID" value="TREG1_12800"/>
</dbReference>
<evidence type="ECO:0000313" key="2">
    <source>
        <dbReference type="WBParaSite" id="TREG1_12800.1"/>
    </source>
</evidence>
<dbReference type="AlphaFoldDB" id="A0AA85IY31"/>
<proteinExistence type="predicted"/>
<sequence length="1090" mass="121894">MQVDTGISHLGLKCQQISNAAKDYEFLAALHSLAISCEKGEVGTFNTSQSEQSGMKTLFKMLGRLSKDCGGLWTVNEESDWLILYIFSRCYGWKDIDLNDVRSQILVPSATQRYRNVSKDEELQMKDKIILLSTELINLIKDLPLTLVGLKMFISSIHLARGMHHTRKQMALFAVDWLTFGLETAGGGAKARANHQFINKVAPVQPFLPEDSTPETMFMTVKDLIWICCTDNNRLIRISSLGALHFLFAQLSTNTVVRLIKLSLEVFEKPEMCANESSEGALDMLTLLLKRLLPSEQLPPINSSNMEMEGASKSNLRSASIHRISSKASCSHEYVQLLLTFLTVITSIYELLKENVDQIVKELCMSAGAQHISSQENTPSKLESWKSSPKYCETLLDLCRHLIKKVGENNLPPNTGSLQNSLADFYLSHSSENVRTSACNLFLTLFISASKNTNRLRYLMNKVLENWQVRQELVTSPIPKSAPSVSETEKTSGNTKERPLIVRTKSQTVSWIWREGRIRVYSFLARTLVGLHLKVLCDVDTEGCNTTISGDFCVSPTSTEMGNKRSLTDDKLFAQRLSQSNTSPTTKSRPNILVIDGDRRSSLNKPLQIVNGSPAVSRARMNNNTSRKSMCLTVLENIRASESGEKGKQLEVGRAQTWLKRLSSAQAFSAINRTSSRVELDTISMKSMLFKMLQLSTECLLDENVELRTSAKKALNDIGKLIRWYDGNLLLELISSHMLGPPSMMSYATLKLLRDGLFELWQYDEILQMEEKEPGFTEKFASVGTIPILNSSLLFGLFSPEKSRLWLRTCQQYTFNQTSPIFLTILSMECTLYTLCLTHRLPNLSLVACTWETMRPDPLSSIQYSQRKLEVDPGDVAECVKGFVEFAQRIDIQLGARYEPVSNSIDLTSMAATLRLSPSCLQLSQTSEKGVKRKSASSNNPLASTVMKVISKMEAIIYPFLPPTMNSNRPHPKVRKIGGLLLSPMLPYLITWPLALLPPGLNAVSSNLSKEKRLLAVRKILRVTAAITLALPIANQSTTQKNDPTLSRDVNDVLNDLMSTAEQSVNLTTVADAYFAQLENIILQLTKLRN</sequence>
<dbReference type="Proteomes" id="UP000050795">
    <property type="component" value="Unassembled WGS sequence"/>
</dbReference>
<keyword evidence="1" id="KW-1185">Reference proteome</keyword>
<reference evidence="1" key="1">
    <citation type="submission" date="2022-06" db="EMBL/GenBank/DDBJ databases">
        <authorList>
            <person name="Berger JAMES D."/>
            <person name="Berger JAMES D."/>
        </authorList>
    </citation>
    <scope>NUCLEOTIDE SEQUENCE [LARGE SCALE GENOMIC DNA]</scope>
</reference>
<dbReference type="SUPFAM" id="SSF48371">
    <property type="entry name" value="ARM repeat"/>
    <property type="match status" value="1"/>
</dbReference>
<dbReference type="InterPro" id="IPR016024">
    <property type="entry name" value="ARM-type_fold"/>
</dbReference>
<organism evidence="1 2">
    <name type="scientific">Trichobilharzia regenti</name>
    <name type="common">Nasal bird schistosome</name>
    <dbReference type="NCBI Taxonomy" id="157069"/>
    <lineage>
        <taxon>Eukaryota</taxon>
        <taxon>Metazoa</taxon>
        <taxon>Spiralia</taxon>
        <taxon>Lophotrochozoa</taxon>
        <taxon>Platyhelminthes</taxon>
        <taxon>Trematoda</taxon>
        <taxon>Digenea</taxon>
        <taxon>Strigeidida</taxon>
        <taxon>Schistosomatoidea</taxon>
        <taxon>Schistosomatidae</taxon>
        <taxon>Trichobilharzia</taxon>
    </lineage>
</organism>
<reference evidence="2" key="2">
    <citation type="submission" date="2023-11" db="UniProtKB">
        <authorList>
            <consortium name="WormBaseParasite"/>
        </authorList>
    </citation>
    <scope>IDENTIFICATION</scope>
</reference>